<accession>A0ABR4IP93</accession>
<evidence type="ECO:0000313" key="1">
    <source>
        <dbReference type="EMBL" id="KAL2829549.1"/>
    </source>
</evidence>
<evidence type="ECO:0000313" key="2">
    <source>
        <dbReference type="Proteomes" id="UP001610335"/>
    </source>
</evidence>
<dbReference type="EMBL" id="JBFXLS010000016">
    <property type="protein sequence ID" value="KAL2829549.1"/>
    <property type="molecule type" value="Genomic_DNA"/>
</dbReference>
<keyword evidence="2" id="KW-1185">Reference proteome</keyword>
<proteinExistence type="predicted"/>
<reference evidence="1 2" key="1">
    <citation type="submission" date="2024-07" db="EMBL/GenBank/DDBJ databases">
        <title>Section-level genome sequencing and comparative genomics of Aspergillus sections Usti and Cavernicolus.</title>
        <authorList>
            <consortium name="Lawrence Berkeley National Laboratory"/>
            <person name="Nybo J.L."/>
            <person name="Vesth T.C."/>
            <person name="Theobald S."/>
            <person name="Frisvad J.C."/>
            <person name="Larsen T.O."/>
            <person name="Kjaerboelling I."/>
            <person name="Rothschild-Mancinelli K."/>
            <person name="Lyhne E.K."/>
            <person name="Kogle M.E."/>
            <person name="Barry K."/>
            <person name="Clum A."/>
            <person name="Na H."/>
            <person name="Ledsgaard L."/>
            <person name="Lin J."/>
            <person name="Lipzen A."/>
            <person name="Kuo A."/>
            <person name="Riley R."/>
            <person name="Mondo S."/>
            <person name="LaButti K."/>
            <person name="Haridas S."/>
            <person name="Pangalinan J."/>
            <person name="Salamov A.A."/>
            <person name="Simmons B.A."/>
            <person name="Magnuson J.K."/>
            <person name="Chen J."/>
            <person name="Drula E."/>
            <person name="Henrissat B."/>
            <person name="Wiebenga A."/>
            <person name="Lubbers R.J."/>
            <person name="Gomes A.C."/>
            <person name="Makela M.R."/>
            <person name="Stajich J."/>
            <person name="Grigoriev I.V."/>
            <person name="Mortensen U.H."/>
            <person name="De vries R.P."/>
            <person name="Baker S.E."/>
            <person name="Andersen M.R."/>
        </authorList>
    </citation>
    <scope>NUCLEOTIDE SEQUENCE [LARGE SCALE GENOMIC DNA]</scope>
    <source>
        <strain evidence="1 2">CBS 600.67</strain>
    </source>
</reference>
<name>A0ABR4IP93_9EURO</name>
<comment type="caution">
    <text evidence="1">The sequence shown here is derived from an EMBL/GenBank/DDBJ whole genome shotgun (WGS) entry which is preliminary data.</text>
</comment>
<organism evidence="1 2">
    <name type="scientific">Aspergillus cavernicola</name>
    <dbReference type="NCBI Taxonomy" id="176166"/>
    <lineage>
        <taxon>Eukaryota</taxon>
        <taxon>Fungi</taxon>
        <taxon>Dikarya</taxon>
        <taxon>Ascomycota</taxon>
        <taxon>Pezizomycotina</taxon>
        <taxon>Eurotiomycetes</taxon>
        <taxon>Eurotiomycetidae</taxon>
        <taxon>Eurotiales</taxon>
        <taxon>Aspergillaceae</taxon>
        <taxon>Aspergillus</taxon>
        <taxon>Aspergillus subgen. Nidulantes</taxon>
    </lineage>
</organism>
<gene>
    <name evidence="1" type="ORF">BDW59DRAFT_36288</name>
</gene>
<dbReference type="Proteomes" id="UP001610335">
    <property type="component" value="Unassembled WGS sequence"/>
</dbReference>
<protein>
    <submittedName>
        <fullName evidence="1">Uncharacterized protein</fullName>
    </submittedName>
</protein>
<sequence>MSSTLLSPALQIIVDKLRDLINTGNVSKATVEGGWRYYGETFQKEINQLREAITKSGNNVVECHAAHFTRGANIWNPTNRLILIQIHGSSKIEPDESLRPGSYKYLEEERQALICESEEEVDVGIVALAKGTTFHKI</sequence>